<evidence type="ECO:0000313" key="2">
    <source>
        <dbReference type="RefSeq" id="XP_010482983.1"/>
    </source>
</evidence>
<feature type="non-terminal residue" evidence="2">
    <location>
        <position position="130"/>
    </location>
</feature>
<protein>
    <submittedName>
        <fullName evidence="2">Protein ENHANCED DOWNY MILDEW 2-like</fullName>
    </submittedName>
</protein>
<organism evidence="1 2">
    <name type="scientific">Camelina sativa</name>
    <name type="common">False flax</name>
    <name type="synonym">Myagrum sativum</name>
    <dbReference type="NCBI Taxonomy" id="90675"/>
    <lineage>
        <taxon>Eukaryota</taxon>
        <taxon>Viridiplantae</taxon>
        <taxon>Streptophyta</taxon>
        <taxon>Embryophyta</taxon>
        <taxon>Tracheophyta</taxon>
        <taxon>Spermatophyta</taxon>
        <taxon>Magnoliopsida</taxon>
        <taxon>eudicotyledons</taxon>
        <taxon>Gunneridae</taxon>
        <taxon>Pentapetalae</taxon>
        <taxon>rosids</taxon>
        <taxon>malvids</taxon>
        <taxon>Brassicales</taxon>
        <taxon>Brassicaceae</taxon>
        <taxon>Camelineae</taxon>
        <taxon>Camelina</taxon>
    </lineage>
</organism>
<dbReference type="GeneID" id="104761575"/>
<dbReference type="RefSeq" id="XP_010482983.1">
    <property type="nucleotide sequence ID" value="XM_010484681.1"/>
</dbReference>
<dbReference type="PANTHER" id="PTHR46235:SF3">
    <property type="entry name" value="PHD FINGER-CONTAINING PROTEIN DDB_G0268158"/>
    <property type="match status" value="1"/>
</dbReference>
<accession>A0ABM0XA98</accession>
<reference evidence="2" key="2">
    <citation type="submission" date="2025-08" db="UniProtKB">
        <authorList>
            <consortium name="RefSeq"/>
        </authorList>
    </citation>
    <scope>IDENTIFICATION</scope>
</reference>
<gene>
    <name evidence="2" type="primary">LOC104761575</name>
</gene>
<reference evidence="1" key="1">
    <citation type="journal article" date="2014" name="Nat. Commun.">
        <title>The emerging biofuel crop Camelina sativa retains a highly undifferentiated hexaploid genome structure.</title>
        <authorList>
            <person name="Kagale S."/>
            <person name="Koh C."/>
            <person name="Nixon J."/>
            <person name="Bollina V."/>
            <person name="Clarke W.E."/>
            <person name="Tuteja R."/>
            <person name="Spillane C."/>
            <person name="Robinson S.J."/>
            <person name="Links M.G."/>
            <person name="Clarke C."/>
            <person name="Higgins E.E."/>
            <person name="Huebert T."/>
            <person name="Sharpe A.G."/>
            <person name="Parkin I.A."/>
        </authorList>
    </citation>
    <scope>NUCLEOTIDE SEQUENCE [LARGE SCALE GENOMIC DNA]</scope>
    <source>
        <strain evidence="1">cv. DH55</strain>
    </source>
</reference>
<keyword evidence="1" id="KW-1185">Reference proteome</keyword>
<evidence type="ECO:0000313" key="1">
    <source>
        <dbReference type="Proteomes" id="UP000694864"/>
    </source>
</evidence>
<dbReference type="PANTHER" id="PTHR46235">
    <property type="entry name" value="PHD FINGER-CONTAINING PROTEIN DDB_G0268158"/>
    <property type="match status" value="1"/>
</dbReference>
<proteinExistence type="predicted"/>
<name>A0ABM0XA98_CAMSA</name>
<dbReference type="Proteomes" id="UP000694864">
    <property type="component" value="Chromosome 18"/>
</dbReference>
<sequence>MAFVDDDEEEDYSVPQSASNYYFEDDDKEPVSFARLPIQWTGEDKVVDGSALGLYLRGRSGDGLLPLHKLVKAWRFDLSNFRPEVSVLTKDNIWVKLEEPRKSYAELIRTVLVTLYSIQFFRRNPQASEK</sequence>